<evidence type="ECO:0000259" key="2">
    <source>
        <dbReference type="Pfam" id="PF02563"/>
    </source>
</evidence>
<evidence type="ECO:0000259" key="3">
    <source>
        <dbReference type="Pfam" id="PF10531"/>
    </source>
</evidence>
<keyword evidence="1" id="KW-0732">Signal</keyword>
<dbReference type="Pfam" id="PF10531">
    <property type="entry name" value="SLBB"/>
    <property type="match status" value="1"/>
</dbReference>
<keyword evidence="5" id="KW-1185">Reference proteome</keyword>
<reference evidence="4" key="2">
    <citation type="submission" date="2020-09" db="EMBL/GenBank/DDBJ databases">
        <authorList>
            <person name="Sun Q."/>
            <person name="Sedlacek I."/>
        </authorList>
    </citation>
    <scope>NUCLEOTIDE SEQUENCE</scope>
    <source>
        <strain evidence="4">CCM 8711</strain>
    </source>
</reference>
<proteinExistence type="predicted"/>
<dbReference type="InterPro" id="IPR049712">
    <property type="entry name" value="Poly_export"/>
</dbReference>
<dbReference type="Gene3D" id="3.30.1950.10">
    <property type="entry name" value="wza like domain"/>
    <property type="match status" value="1"/>
</dbReference>
<protein>
    <submittedName>
        <fullName evidence="4">Polysaccharide export outer membrane protein</fullName>
    </submittedName>
</protein>
<dbReference type="InterPro" id="IPR019554">
    <property type="entry name" value="Soluble_ligand-bd"/>
</dbReference>
<gene>
    <name evidence="4" type="ORF">GCM10011425_26800</name>
</gene>
<evidence type="ECO:0000256" key="1">
    <source>
        <dbReference type="ARBA" id="ARBA00022729"/>
    </source>
</evidence>
<reference evidence="4" key="1">
    <citation type="journal article" date="2014" name="Int. J. Syst. Evol. Microbiol.">
        <title>Complete genome sequence of Corynebacterium casei LMG S-19264T (=DSM 44701T), isolated from a smear-ripened cheese.</title>
        <authorList>
            <consortium name="US DOE Joint Genome Institute (JGI-PGF)"/>
            <person name="Walter F."/>
            <person name="Albersmeier A."/>
            <person name="Kalinowski J."/>
            <person name="Ruckert C."/>
        </authorList>
    </citation>
    <scope>NUCLEOTIDE SEQUENCE</scope>
    <source>
        <strain evidence="4">CCM 8711</strain>
    </source>
</reference>
<sequence length="294" mass="32661">MQIIKKNILFLERFVFKIQLPLRLKNMRFSLKWCVCLYLPFIFTSCSSIKNVKYFKDIPDSAAVTRLADIKYTEPKILPDDILSINIQTVDPAATQTLTQGNVQNSAIGATSTGSTGGQTIAGYLVDNQGNVEMPVLGKIKISGLTSEQARNLIREKAAQYYKNPTVNLRFANFKITILGEVSKPGTYVVSNEKVNILDALGLAGDLTIYGKRENVVLIRQHDDGSRQLIRLDLSKSEVLNSPYYFLKQNDYLYVESSKSKIVASDAIQNRNISIITAITASLVSLLAIIISTK</sequence>
<dbReference type="AlphaFoldDB" id="A0A917N231"/>
<feature type="domain" description="Polysaccharide export protein N-terminal" evidence="2">
    <location>
        <begin position="75"/>
        <end position="170"/>
    </location>
</feature>
<dbReference type="EMBL" id="BMDO01000007">
    <property type="protein sequence ID" value="GGI51468.1"/>
    <property type="molecule type" value="Genomic_DNA"/>
</dbReference>
<dbReference type="PANTHER" id="PTHR33619:SF3">
    <property type="entry name" value="POLYSACCHARIDE EXPORT PROTEIN GFCE-RELATED"/>
    <property type="match status" value="1"/>
</dbReference>
<dbReference type="InterPro" id="IPR003715">
    <property type="entry name" value="Poly_export_N"/>
</dbReference>
<evidence type="ECO:0000313" key="5">
    <source>
        <dbReference type="Proteomes" id="UP000662074"/>
    </source>
</evidence>
<dbReference type="PANTHER" id="PTHR33619">
    <property type="entry name" value="POLYSACCHARIDE EXPORT PROTEIN GFCE-RELATED"/>
    <property type="match status" value="1"/>
</dbReference>
<organism evidence="4 5">
    <name type="scientific">Mucilaginibacter galii</name>
    <dbReference type="NCBI Taxonomy" id="2005073"/>
    <lineage>
        <taxon>Bacteria</taxon>
        <taxon>Pseudomonadati</taxon>
        <taxon>Bacteroidota</taxon>
        <taxon>Sphingobacteriia</taxon>
        <taxon>Sphingobacteriales</taxon>
        <taxon>Sphingobacteriaceae</taxon>
        <taxon>Mucilaginibacter</taxon>
    </lineage>
</organism>
<comment type="caution">
    <text evidence="4">The sequence shown here is derived from an EMBL/GenBank/DDBJ whole genome shotgun (WGS) entry which is preliminary data.</text>
</comment>
<evidence type="ECO:0000313" key="4">
    <source>
        <dbReference type="EMBL" id="GGI51468.1"/>
    </source>
</evidence>
<name>A0A917N231_9SPHI</name>
<dbReference type="RefSeq" id="WP_229747138.1">
    <property type="nucleotide sequence ID" value="NZ_BMDO01000007.1"/>
</dbReference>
<dbReference type="GO" id="GO:0015159">
    <property type="term" value="F:polysaccharide transmembrane transporter activity"/>
    <property type="evidence" value="ECO:0007669"/>
    <property type="project" value="InterPro"/>
</dbReference>
<feature type="domain" description="Soluble ligand binding" evidence="3">
    <location>
        <begin position="175"/>
        <end position="228"/>
    </location>
</feature>
<accession>A0A917N231</accession>
<dbReference type="Proteomes" id="UP000662074">
    <property type="component" value="Unassembled WGS sequence"/>
</dbReference>
<dbReference type="Pfam" id="PF02563">
    <property type="entry name" value="Poly_export"/>
    <property type="match status" value="1"/>
</dbReference>